<dbReference type="PROSITE" id="PS50112">
    <property type="entry name" value="PAS"/>
    <property type="match status" value="1"/>
</dbReference>
<evidence type="ECO:0000313" key="4">
    <source>
        <dbReference type="EMBL" id="GEO12161.1"/>
    </source>
</evidence>
<dbReference type="PROSITE" id="PS50113">
    <property type="entry name" value="PAC"/>
    <property type="match status" value="1"/>
</dbReference>
<evidence type="ECO:0000259" key="2">
    <source>
        <dbReference type="PROSITE" id="PS50112"/>
    </source>
</evidence>
<feature type="domain" description="PAS" evidence="2">
    <location>
        <begin position="113"/>
        <end position="166"/>
    </location>
</feature>
<feature type="domain" description="PAC" evidence="3">
    <location>
        <begin position="190"/>
        <end position="240"/>
    </location>
</feature>
<keyword evidence="1" id="KW-0472">Membrane</keyword>
<evidence type="ECO:0008006" key="6">
    <source>
        <dbReference type="Google" id="ProtNLM"/>
    </source>
</evidence>
<dbReference type="EMBL" id="BJYT01000043">
    <property type="protein sequence ID" value="GEO12161.1"/>
    <property type="molecule type" value="Genomic_DNA"/>
</dbReference>
<feature type="transmembrane region" description="Helical" evidence="1">
    <location>
        <begin position="35"/>
        <end position="50"/>
    </location>
</feature>
<organism evidence="4 5">
    <name type="scientific">Segetibacter aerophilus</name>
    <dbReference type="NCBI Taxonomy" id="670293"/>
    <lineage>
        <taxon>Bacteria</taxon>
        <taxon>Pseudomonadati</taxon>
        <taxon>Bacteroidota</taxon>
        <taxon>Chitinophagia</taxon>
        <taxon>Chitinophagales</taxon>
        <taxon>Chitinophagaceae</taxon>
        <taxon>Segetibacter</taxon>
    </lineage>
</organism>
<dbReference type="RefSeq" id="WP_147206285.1">
    <property type="nucleotide sequence ID" value="NZ_BJYT01000043.1"/>
</dbReference>
<dbReference type="AlphaFoldDB" id="A0A512BJL5"/>
<accession>A0A512BJL5</accession>
<dbReference type="SMART" id="SM00091">
    <property type="entry name" value="PAS"/>
    <property type="match status" value="1"/>
</dbReference>
<keyword evidence="1" id="KW-0812">Transmembrane</keyword>
<evidence type="ECO:0000259" key="3">
    <source>
        <dbReference type="PROSITE" id="PS50113"/>
    </source>
</evidence>
<reference evidence="4 5" key="1">
    <citation type="submission" date="2019-07" db="EMBL/GenBank/DDBJ databases">
        <title>Whole genome shotgun sequence of Segetibacter aerophilus NBRC 106135.</title>
        <authorList>
            <person name="Hosoyama A."/>
            <person name="Uohara A."/>
            <person name="Ohji S."/>
            <person name="Ichikawa N."/>
        </authorList>
    </citation>
    <scope>NUCLEOTIDE SEQUENCE [LARGE SCALE GENOMIC DNA]</scope>
    <source>
        <strain evidence="4 5">NBRC 106135</strain>
    </source>
</reference>
<comment type="caution">
    <text evidence="4">The sequence shown here is derived from an EMBL/GenBank/DDBJ whole genome shotgun (WGS) entry which is preliminary data.</text>
</comment>
<evidence type="ECO:0000256" key="1">
    <source>
        <dbReference type="SAM" id="Phobius"/>
    </source>
</evidence>
<dbReference type="Pfam" id="PF13426">
    <property type="entry name" value="PAS_9"/>
    <property type="match status" value="1"/>
</dbReference>
<dbReference type="OrthoDB" id="9808408at2"/>
<dbReference type="PANTHER" id="PTHR44757">
    <property type="entry name" value="DIGUANYLATE CYCLASE DGCP"/>
    <property type="match status" value="1"/>
</dbReference>
<evidence type="ECO:0000313" key="5">
    <source>
        <dbReference type="Proteomes" id="UP000321513"/>
    </source>
</evidence>
<dbReference type="PANTHER" id="PTHR44757:SF2">
    <property type="entry name" value="BIOFILM ARCHITECTURE MAINTENANCE PROTEIN MBAA"/>
    <property type="match status" value="1"/>
</dbReference>
<dbReference type="InterPro" id="IPR052155">
    <property type="entry name" value="Biofilm_reg_signaling"/>
</dbReference>
<dbReference type="Proteomes" id="UP000321513">
    <property type="component" value="Unassembled WGS sequence"/>
</dbReference>
<gene>
    <name evidence="4" type="ORF">SAE01_46570</name>
</gene>
<dbReference type="InterPro" id="IPR000700">
    <property type="entry name" value="PAS-assoc_C"/>
</dbReference>
<feature type="transmembrane region" description="Helical" evidence="1">
    <location>
        <begin position="12"/>
        <end position="29"/>
    </location>
</feature>
<proteinExistence type="predicted"/>
<name>A0A512BJL5_9BACT</name>
<protein>
    <recommendedName>
        <fullName evidence="6">PAS domain-containing protein</fullName>
    </recommendedName>
</protein>
<dbReference type="InterPro" id="IPR035965">
    <property type="entry name" value="PAS-like_dom_sf"/>
</dbReference>
<feature type="transmembrane region" description="Helical" evidence="1">
    <location>
        <begin position="57"/>
        <end position="74"/>
    </location>
</feature>
<dbReference type="SUPFAM" id="SSF55785">
    <property type="entry name" value="PYP-like sensor domain (PAS domain)"/>
    <property type="match status" value="1"/>
</dbReference>
<feature type="transmembrane region" description="Helical" evidence="1">
    <location>
        <begin position="86"/>
        <end position="103"/>
    </location>
</feature>
<dbReference type="NCBIfam" id="TIGR00229">
    <property type="entry name" value="sensory_box"/>
    <property type="match status" value="1"/>
</dbReference>
<dbReference type="Gene3D" id="3.30.450.20">
    <property type="entry name" value="PAS domain"/>
    <property type="match status" value="1"/>
</dbReference>
<dbReference type="InterPro" id="IPR000014">
    <property type="entry name" value="PAS"/>
</dbReference>
<keyword evidence="5" id="KW-1185">Reference proteome</keyword>
<dbReference type="CDD" id="cd00130">
    <property type="entry name" value="PAS"/>
    <property type="match status" value="1"/>
</dbReference>
<sequence>MNTIIKINNKQATVIAVIAFILTLTLSYYLPGYTITLSGLLVVIFLSVFVKSIQSTLIAAGISLAVVIGFFLLQKGEMATKVVIEYLFIVFLVLFTTLLVLTMKRLNQNMLFEKSHHAALFENATEGIVLTNQHGVMILANPAAVKMFGYEPNEMVGHHVEVLLPQKIREHHVKLRDTFYEAPAHRAMGSGRDLYAQKKDGQKFPVEVSLSYYYRGEQRFVIAFIVDITQRKLIEESMRLQQQDKRGRKKSQRYFG</sequence>
<keyword evidence="1" id="KW-1133">Transmembrane helix</keyword>